<reference evidence="8" key="2">
    <citation type="submission" date="2012-08" db="EMBL/GenBank/DDBJ databases">
        <title>Finished genome of Desulfosporosinus meridiei DSM 13257.</title>
        <authorList>
            <person name="Huntemann M."/>
            <person name="Wei C.-L."/>
            <person name="Han J."/>
            <person name="Detter J.C."/>
            <person name="Han C."/>
            <person name="Davenport K."/>
            <person name="Daligault H."/>
            <person name="Erkkila T."/>
            <person name="Gu W."/>
            <person name="Munk A.C.C."/>
            <person name="Teshima H."/>
            <person name="Xu Y."/>
            <person name="Chain P."/>
            <person name="Tapia R."/>
            <person name="Chen A."/>
            <person name="Krypides N."/>
            <person name="Mavromatis K."/>
            <person name="Markowitz V."/>
            <person name="Szeto E."/>
            <person name="Ivanova N."/>
            <person name="Mikhailova N."/>
            <person name="Ovchinnikova G."/>
            <person name="Pagani I."/>
            <person name="Pati A."/>
            <person name="Goodwin L."/>
            <person name="Peters L."/>
            <person name="Pitluck S."/>
            <person name="Woyke T."/>
            <person name="Pester M."/>
            <person name="Spring S."/>
            <person name="Ollivier B."/>
            <person name="Rattei T."/>
            <person name="Klenk H.-P."/>
            <person name="Wagner M."/>
            <person name="Loy A."/>
        </authorList>
    </citation>
    <scope>NUCLEOTIDE SEQUENCE [LARGE SCALE GENOMIC DNA]</scope>
    <source>
        <strain evidence="8">ATCC BAA-275 / DSM 13257 / NCIMB 13706 / S10</strain>
    </source>
</reference>
<dbReference type="GO" id="GO:0005737">
    <property type="term" value="C:cytoplasm"/>
    <property type="evidence" value="ECO:0007669"/>
    <property type="project" value="TreeGrafter"/>
</dbReference>
<organism evidence="7 8">
    <name type="scientific">Desulfosporosinus meridiei (strain ATCC BAA-275 / DSM 13257 / KCTC 12902 / NCIMB 13706 / S10)</name>
    <dbReference type="NCBI Taxonomy" id="768704"/>
    <lineage>
        <taxon>Bacteria</taxon>
        <taxon>Bacillati</taxon>
        <taxon>Bacillota</taxon>
        <taxon>Clostridia</taxon>
        <taxon>Eubacteriales</taxon>
        <taxon>Desulfitobacteriaceae</taxon>
        <taxon>Desulfosporosinus</taxon>
    </lineage>
</organism>
<dbReference type="AlphaFoldDB" id="J7IYM3"/>
<comment type="similarity">
    <text evidence="2">Belongs to the alkylbase DNA glycosidase AlkA family.</text>
</comment>
<dbReference type="EC" id="3.2.2.21" evidence="3"/>
<dbReference type="InterPro" id="IPR051912">
    <property type="entry name" value="Alkylbase_DNA_Glycosylase/TA"/>
</dbReference>
<dbReference type="Pfam" id="PF00730">
    <property type="entry name" value="HhH-GPD"/>
    <property type="match status" value="1"/>
</dbReference>
<dbReference type="EMBL" id="CP003629">
    <property type="protein sequence ID" value="AFQ43781.1"/>
    <property type="molecule type" value="Genomic_DNA"/>
</dbReference>
<dbReference type="SUPFAM" id="SSF48150">
    <property type="entry name" value="DNA-glycosylase"/>
    <property type="match status" value="1"/>
</dbReference>
<dbReference type="SMART" id="SM00478">
    <property type="entry name" value="ENDO3c"/>
    <property type="match status" value="1"/>
</dbReference>
<protein>
    <recommendedName>
        <fullName evidence="3">DNA-3-methyladenine glycosylase II</fullName>
        <ecNumber evidence="3">3.2.2.21</ecNumber>
    </recommendedName>
</protein>
<reference evidence="7 8" key="1">
    <citation type="journal article" date="2012" name="J. Bacteriol.">
        <title>Complete genome sequences of Desulfosporosinus orientis DSM765T, Desulfosporosinus youngiae DSM17734T, Desulfosporosinus meridiei DSM13257T, and Desulfosporosinus acidiphilus DSM22704T.</title>
        <authorList>
            <person name="Pester M."/>
            <person name="Brambilla E."/>
            <person name="Alazard D."/>
            <person name="Rattei T."/>
            <person name="Weinmaier T."/>
            <person name="Han J."/>
            <person name="Lucas S."/>
            <person name="Lapidus A."/>
            <person name="Cheng J.F."/>
            <person name="Goodwin L."/>
            <person name="Pitluck S."/>
            <person name="Peters L."/>
            <person name="Ovchinnikova G."/>
            <person name="Teshima H."/>
            <person name="Detter J.C."/>
            <person name="Han C.S."/>
            <person name="Tapia R."/>
            <person name="Land M.L."/>
            <person name="Hauser L."/>
            <person name="Kyrpides N.C."/>
            <person name="Ivanova N.N."/>
            <person name="Pagani I."/>
            <person name="Huntmann M."/>
            <person name="Wei C.L."/>
            <person name="Davenport K.W."/>
            <person name="Daligault H."/>
            <person name="Chain P.S."/>
            <person name="Chen A."/>
            <person name="Mavromatis K."/>
            <person name="Markowitz V."/>
            <person name="Szeto E."/>
            <person name="Mikhailova N."/>
            <person name="Pati A."/>
            <person name="Wagner M."/>
            <person name="Woyke T."/>
            <person name="Ollivier B."/>
            <person name="Klenk H.P."/>
            <person name="Spring S."/>
            <person name="Loy A."/>
        </authorList>
    </citation>
    <scope>NUCLEOTIDE SEQUENCE [LARGE SCALE GENOMIC DNA]</scope>
    <source>
        <strain evidence="8">ATCC BAA-275 / DSM 13257 / NCIMB 13706 / S10</strain>
    </source>
</reference>
<dbReference type="eggNOG" id="COG0122">
    <property type="taxonomic scope" value="Bacteria"/>
</dbReference>
<dbReference type="GO" id="GO:0006285">
    <property type="term" value="P:base-excision repair, AP site formation"/>
    <property type="evidence" value="ECO:0007669"/>
    <property type="project" value="TreeGrafter"/>
</dbReference>
<dbReference type="PANTHER" id="PTHR43003">
    <property type="entry name" value="DNA-3-METHYLADENINE GLYCOSYLASE"/>
    <property type="match status" value="1"/>
</dbReference>
<dbReference type="GO" id="GO:0008725">
    <property type="term" value="F:DNA-3-methyladenine glycosylase activity"/>
    <property type="evidence" value="ECO:0007669"/>
    <property type="project" value="TreeGrafter"/>
</dbReference>
<dbReference type="Gene3D" id="1.10.340.30">
    <property type="entry name" value="Hypothetical protein, domain 2"/>
    <property type="match status" value="1"/>
</dbReference>
<feature type="domain" description="HhH-GPD" evidence="6">
    <location>
        <begin position="51"/>
        <end position="202"/>
    </location>
</feature>
<evidence type="ECO:0000259" key="6">
    <source>
        <dbReference type="SMART" id="SM00478"/>
    </source>
</evidence>
<dbReference type="STRING" id="768704.Desmer_1817"/>
<proteinExistence type="inferred from homology"/>
<evidence type="ECO:0000313" key="8">
    <source>
        <dbReference type="Proteomes" id="UP000005262"/>
    </source>
</evidence>
<accession>J7IYM3</accession>
<evidence type="ECO:0000256" key="4">
    <source>
        <dbReference type="ARBA" id="ARBA00022763"/>
    </source>
</evidence>
<gene>
    <name evidence="7" type="ordered locus">Desmer_1817</name>
</gene>
<dbReference type="GO" id="GO:0043916">
    <property type="term" value="F:DNA-7-methylguanine glycosylase activity"/>
    <property type="evidence" value="ECO:0007669"/>
    <property type="project" value="TreeGrafter"/>
</dbReference>
<comment type="catalytic activity">
    <reaction evidence="1">
        <text>Hydrolysis of alkylated DNA, releasing 3-methyladenine, 3-methylguanine, 7-methylguanine and 7-methyladenine.</text>
        <dbReference type="EC" id="3.2.2.21"/>
    </reaction>
</comment>
<dbReference type="CDD" id="cd00056">
    <property type="entry name" value="ENDO3c"/>
    <property type="match status" value="1"/>
</dbReference>
<keyword evidence="5" id="KW-0234">DNA repair</keyword>
<dbReference type="HOGENOM" id="CLU_000445_72_5_9"/>
<dbReference type="FunFam" id="1.10.340.30:FF:000004">
    <property type="entry name" value="DNA-3-methyladenine glycosylase II"/>
    <property type="match status" value="1"/>
</dbReference>
<keyword evidence="8" id="KW-1185">Reference proteome</keyword>
<evidence type="ECO:0000256" key="2">
    <source>
        <dbReference type="ARBA" id="ARBA00010817"/>
    </source>
</evidence>
<dbReference type="InterPro" id="IPR011257">
    <property type="entry name" value="DNA_glycosylase"/>
</dbReference>
<dbReference type="InterPro" id="IPR003265">
    <property type="entry name" value="HhH-GPD_domain"/>
</dbReference>
<dbReference type="GO" id="GO:0032993">
    <property type="term" value="C:protein-DNA complex"/>
    <property type="evidence" value="ECO:0007669"/>
    <property type="project" value="TreeGrafter"/>
</dbReference>
<dbReference type="GO" id="GO:0006307">
    <property type="term" value="P:DNA alkylation repair"/>
    <property type="evidence" value="ECO:0007669"/>
    <property type="project" value="TreeGrafter"/>
</dbReference>
<dbReference type="KEGG" id="dmi:Desmer_1817"/>
<evidence type="ECO:0000256" key="5">
    <source>
        <dbReference type="ARBA" id="ARBA00023204"/>
    </source>
</evidence>
<dbReference type="OrthoDB" id="9785929at2"/>
<dbReference type="RefSeq" id="WP_014902696.1">
    <property type="nucleotide sequence ID" value="NC_018515.1"/>
</dbReference>
<name>J7IYM3_DESMD</name>
<dbReference type="Gene3D" id="1.10.1670.40">
    <property type="match status" value="1"/>
</dbReference>
<evidence type="ECO:0000313" key="7">
    <source>
        <dbReference type="EMBL" id="AFQ43781.1"/>
    </source>
</evidence>
<dbReference type="PANTHER" id="PTHR43003:SF5">
    <property type="entry name" value="DNA-3-METHYLADENINE GLYCOSYLASE"/>
    <property type="match status" value="1"/>
</dbReference>
<evidence type="ECO:0000256" key="3">
    <source>
        <dbReference type="ARBA" id="ARBA00012000"/>
    </source>
</evidence>
<keyword evidence="4" id="KW-0227">DNA damage</keyword>
<dbReference type="GO" id="GO:0032131">
    <property type="term" value="F:alkylated DNA binding"/>
    <property type="evidence" value="ECO:0007669"/>
    <property type="project" value="TreeGrafter"/>
</dbReference>
<sequence>MPDLQYFDYGEKEIQWLKARDPILGAAMDEIGHINRPVIPDMFTALVNAIVGQQISTKAQVTIWNRMLEKCSAITPEILRAISAEELQSCGISMRKTLYIKEIADSVQKGSLNLRLLQTMSDEEVCLHLSQIKGIGVWTAEMLMIFSLQRPDVMSWYDLAILRGLRMLYHHRKITPQLFNKYKRRYSPYATVASLYLWAIAGGACQHLVDYQPKKAAPQKKKLNLIR</sequence>
<dbReference type="Proteomes" id="UP000005262">
    <property type="component" value="Chromosome"/>
</dbReference>
<evidence type="ECO:0000256" key="1">
    <source>
        <dbReference type="ARBA" id="ARBA00000086"/>
    </source>
</evidence>